<evidence type="ECO:0000256" key="3">
    <source>
        <dbReference type="ARBA" id="ARBA00004613"/>
    </source>
</evidence>
<dbReference type="SUPFAM" id="SSF63380">
    <property type="entry name" value="Riboflavin synthase domain-like"/>
    <property type="match status" value="1"/>
</dbReference>
<dbReference type="PRINTS" id="PR00457">
    <property type="entry name" value="ANPEROXIDASE"/>
</dbReference>
<feature type="binding site" description="axial binding residue" evidence="12">
    <location>
        <position position="352"/>
    </location>
    <ligand>
        <name>heme b</name>
        <dbReference type="ChEBI" id="CHEBI:60344"/>
    </ligand>
    <ligandPart>
        <name>Fe</name>
        <dbReference type="ChEBI" id="CHEBI:18248"/>
    </ligandPart>
</feature>
<reference evidence="20" key="2">
    <citation type="submission" date="2019-10" db="EMBL/GenBank/DDBJ databases">
        <title>Conservation and host-specific expression of non-tandemly repeated heterogenous ribosome RNA gene in arbuscular mycorrhizal fungi.</title>
        <authorList>
            <person name="Maeda T."/>
            <person name="Kobayashi Y."/>
            <person name="Nakagawa T."/>
            <person name="Ezawa T."/>
            <person name="Yamaguchi K."/>
            <person name="Bino T."/>
            <person name="Nishimoto Y."/>
            <person name="Shigenobu S."/>
            <person name="Kawaguchi M."/>
        </authorList>
    </citation>
    <scope>NUCLEOTIDE SEQUENCE</scope>
    <source>
        <strain evidence="20">HR1</strain>
    </source>
</reference>
<dbReference type="SUPFAM" id="SSF48113">
    <property type="entry name" value="Heme-dependent peroxidases"/>
    <property type="match status" value="1"/>
</dbReference>
<dbReference type="InterPro" id="IPR008333">
    <property type="entry name" value="Cbr1-like_FAD-bd_dom"/>
</dbReference>
<dbReference type="InterPro" id="IPR036400">
    <property type="entry name" value="Cyt_B5-like_heme/steroid_sf"/>
</dbReference>
<dbReference type="SMART" id="SM00664">
    <property type="entry name" value="DoH"/>
    <property type="match status" value="1"/>
</dbReference>
<keyword evidence="5" id="KW-0964">Secreted</keyword>
<keyword evidence="11" id="KW-0325">Glycoprotein</keyword>
<comment type="subcellular location">
    <subcellularLocation>
        <location evidence="2">Membrane</location>
    </subcellularLocation>
    <subcellularLocation>
        <location evidence="3">Secreted</location>
    </subcellularLocation>
</comment>
<keyword evidence="7" id="KW-0249">Electron transport</keyword>
<evidence type="ECO:0000256" key="1">
    <source>
        <dbReference type="ARBA" id="ARBA00001974"/>
    </source>
</evidence>
<keyword evidence="4" id="KW-0813">Transport</keyword>
<dbReference type="InterPro" id="IPR017927">
    <property type="entry name" value="FAD-bd_FR_type"/>
</dbReference>
<feature type="chain" id="PRO_5036060159" evidence="14">
    <location>
        <begin position="23"/>
        <end position="1373"/>
    </location>
</feature>
<keyword evidence="10 13" id="KW-0472">Membrane</keyword>
<gene>
    <name evidence="20" type="ORF">RCL2_001009800</name>
    <name evidence="19" type="ORF">RclHR1_06580008</name>
</gene>
<evidence type="ECO:0000256" key="5">
    <source>
        <dbReference type="ARBA" id="ARBA00022525"/>
    </source>
</evidence>
<dbReference type="SUPFAM" id="SSF52343">
    <property type="entry name" value="Ferredoxin reductase-like, C-terminal NADP-linked domain"/>
    <property type="match status" value="1"/>
</dbReference>
<dbReference type="InterPro" id="IPR006593">
    <property type="entry name" value="Cyt_b561/ferric_Rdtase_TM"/>
</dbReference>
<protein>
    <submittedName>
        <fullName evidence="20">Heme peroxidase</fullName>
    </submittedName>
</protein>
<dbReference type="GO" id="GO:0046872">
    <property type="term" value="F:metal ion binding"/>
    <property type="evidence" value="ECO:0007669"/>
    <property type="project" value="UniProtKB-KW"/>
</dbReference>
<dbReference type="Gene3D" id="2.40.30.10">
    <property type="entry name" value="Translation factors"/>
    <property type="match status" value="1"/>
</dbReference>
<dbReference type="InterPro" id="IPR039261">
    <property type="entry name" value="FNR_nucleotide-bd"/>
</dbReference>
<keyword evidence="12" id="KW-0349">Heme</keyword>
<feature type="transmembrane region" description="Helical" evidence="13">
    <location>
        <begin position="741"/>
        <end position="766"/>
    </location>
</feature>
<evidence type="ECO:0000256" key="6">
    <source>
        <dbReference type="ARBA" id="ARBA00022692"/>
    </source>
</evidence>
<feature type="domain" description="FAD-binding FR-type" evidence="18">
    <location>
        <begin position="1046"/>
        <end position="1149"/>
    </location>
</feature>
<evidence type="ECO:0000256" key="12">
    <source>
        <dbReference type="PIRSR" id="PIRSR619791-2"/>
    </source>
</evidence>
<dbReference type="InterPro" id="IPR019791">
    <property type="entry name" value="Haem_peroxidase_animal"/>
</dbReference>
<keyword evidence="12" id="KW-0479">Metal-binding</keyword>
<feature type="signal peptide" evidence="14">
    <location>
        <begin position="1"/>
        <end position="22"/>
    </location>
</feature>
<dbReference type="PROSITE" id="PS50939">
    <property type="entry name" value="CYTOCHROME_B561"/>
    <property type="match status" value="1"/>
</dbReference>
<dbReference type="InterPro" id="IPR010255">
    <property type="entry name" value="Haem_peroxidase_sf"/>
</dbReference>
<dbReference type="GO" id="GO:0020037">
    <property type="term" value="F:heme binding"/>
    <property type="evidence" value="ECO:0007669"/>
    <property type="project" value="InterPro"/>
</dbReference>
<dbReference type="CDD" id="cd08760">
    <property type="entry name" value="Cyt_b561_FRRS1_like"/>
    <property type="match status" value="1"/>
</dbReference>
<reference evidence="19 21" key="1">
    <citation type="submission" date="2017-11" db="EMBL/GenBank/DDBJ databases">
        <title>The genome of Rhizophagus clarus HR1 reveals common genetic basis of auxotrophy among arbuscular mycorrhizal fungi.</title>
        <authorList>
            <person name="Kobayashi Y."/>
        </authorList>
    </citation>
    <scope>NUCLEOTIDE SEQUENCE [LARGE SCALE GENOMIC DNA]</scope>
    <source>
        <strain evidence="19 21">HR1</strain>
    </source>
</reference>
<feature type="transmembrane region" description="Helical" evidence="13">
    <location>
        <begin position="850"/>
        <end position="868"/>
    </location>
</feature>
<dbReference type="GO" id="GO:0004601">
    <property type="term" value="F:peroxidase activity"/>
    <property type="evidence" value="ECO:0007669"/>
    <property type="project" value="UniProtKB-KW"/>
</dbReference>
<dbReference type="Proteomes" id="UP000247702">
    <property type="component" value="Unassembled WGS sequence"/>
</dbReference>
<evidence type="ECO:0000256" key="10">
    <source>
        <dbReference type="ARBA" id="ARBA00023136"/>
    </source>
</evidence>
<organism evidence="19 21">
    <name type="scientific">Rhizophagus clarus</name>
    <dbReference type="NCBI Taxonomy" id="94130"/>
    <lineage>
        <taxon>Eukaryota</taxon>
        <taxon>Fungi</taxon>
        <taxon>Fungi incertae sedis</taxon>
        <taxon>Mucoromycota</taxon>
        <taxon>Glomeromycotina</taxon>
        <taxon>Glomeromycetes</taxon>
        <taxon>Glomerales</taxon>
        <taxon>Glomeraceae</taxon>
        <taxon>Rhizophagus</taxon>
    </lineage>
</organism>
<dbReference type="SUPFAM" id="SSF55856">
    <property type="entry name" value="Cytochrome b5-like heme/steroid binding domain"/>
    <property type="match status" value="1"/>
</dbReference>
<evidence type="ECO:0000259" key="16">
    <source>
        <dbReference type="PROSITE" id="PS50836"/>
    </source>
</evidence>
<dbReference type="PANTHER" id="PTHR11475:SF4">
    <property type="entry name" value="CHORION PEROXIDASE"/>
    <property type="match status" value="1"/>
</dbReference>
<feature type="transmembrane region" description="Helical" evidence="13">
    <location>
        <begin position="808"/>
        <end position="829"/>
    </location>
</feature>
<feature type="transmembrane region" description="Helical" evidence="13">
    <location>
        <begin position="778"/>
        <end position="796"/>
    </location>
</feature>
<feature type="transmembrane region" description="Helical" evidence="13">
    <location>
        <begin position="880"/>
        <end position="901"/>
    </location>
</feature>
<dbReference type="InterPro" id="IPR037120">
    <property type="entry name" value="Haem_peroxidase_sf_animal"/>
</dbReference>
<dbReference type="Gene3D" id="1.10.640.10">
    <property type="entry name" value="Haem peroxidase domain superfamily, animal type"/>
    <property type="match status" value="1"/>
</dbReference>
<evidence type="ECO:0000313" key="19">
    <source>
        <dbReference type="EMBL" id="GBC06036.1"/>
    </source>
</evidence>
<keyword evidence="12" id="KW-0408">Iron</keyword>
<feature type="domain" description="Cytochrome b5 heme-binding" evidence="15">
    <location>
        <begin position="927"/>
        <end position="1038"/>
    </location>
</feature>
<evidence type="ECO:0000256" key="8">
    <source>
        <dbReference type="ARBA" id="ARBA00022989"/>
    </source>
</evidence>
<dbReference type="PROSITE" id="PS50836">
    <property type="entry name" value="DOMON"/>
    <property type="match status" value="1"/>
</dbReference>
<dbReference type="InterPro" id="IPR045266">
    <property type="entry name" value="DOH_DOMON"/>
</dbReference>
<keyword evidence="21" id="KW-1185">Reference proteome</keyword>
<dbReference type="Gene3D" id="1.20.120.1770">
    <property type="match status" value="1"/>
</dbReference>
<keyword evidence="9" id="KW-0560">Oxidoreductase</keyword>
<dbReference type="GO" id="GO:0016020">
    <property type="term" value="C:membrane"/>
    <property type="evidence" value="ECO:0007669"/>
    <property type="project" value="UniProtKB-SubCell"/>
</dbReference>
<keyword evidence="20" id="KW-0575">Peroxidase</keyword>
<dbReference type="EMBL" id="BLAL01000065">
    <property type="protein sequence ID" value="GES82920.1"/>
    <property type="molecule type" value="Genomic_DNA"/>
</dbReference>
<dbReference type="Gene3D" id="3.10.120.10">
    <property type="entry name" value="Cytochrome b5-like heme/steroid binding domain"/>
    <property type="match status" value="1"/>
</dbReference>
<dbReference type="InterPro" id="IPR001199">
    <property type="entry name" value="Cyt_B5-like_heme/steroid-bd"/>
</dbReference>
<keyword evidence="6 13" id="KW-0812">Transmembrane</keyword>
<dbReference type="Proteomes" id="UP000615446">
    <property type="component" value="Unassembled WGS sequence"/>
</dbReference>
<evidence type="ECO:0000256" key="13">
    <source>
        <dbReference type="SAM" id="Phobius"/>
    </source>
</evidence>
<proteinExistence type="predicted"/>
<dbReference type="InterPro" id="IPR001433">
    <property type="entry name" value="OxRdtase_FAD/NAD-bd"/>
</dbReference>
<evidence type="ECO:0000259" key="15">
    <source>
        <dbReference type="PROSITE" id="PS50255"/>
    </source>
</evidence>
<dbReference type="OrthoDB" id="823504at2759"/>
<evidence type="ECO:0000313" key="20">
    <source>
        <dbReference type="EMBL" id="GES82920.1"/>
    </source>
</evidence>
<dbReference type="Pfam" id="PF00970">
    <property type="entry name" value="FAD_binding_6"/>
    <property type="match status" value="1"/>
</dbReference>
<evidence type="ECO:0000256" key="9">
    <source>
        <dbReference type="ARBA" id="ARBA00023002"/>
    </source>
</evidence>
<sequence length="1373" mass="155268">MFNKILFYGILVYFSLFKVNNAQQYRSLDGTNNNLNVPNAGAAGTLYLNYKNAAELFADSATASMVFCPHNYQAVTLPVVDKCTDVLQEGTFPLPRCISDIVSGVQATQAEQLDENFVESFKSIRKSSHMMTFWADFITFDISFSQNVEPTDDFAILIPSDDVNYLSENTQGITQINQATLPFSRSYNLASRGTVNLASAYVDGSILYGIDETRLNEVLRDPNNRCKMLLTYGESGDSALGYLPKDTNGNYIYGQNTVRGTNIFVDMIITVFLREHNRRCDNLTSIHGSNWNDETYFQEARKWTIALIQKINYLEYLSILMGSPLPEFTTYNPSLTAGVDHIFITTTMRYGHSEASNIYNIADQNGEIISTLPLQSLKLPVETFGVPNLATSLALQRQEEIDIFYSDYMRGLRESGPTGPINDLASVDHLRVRDRGIPYYNDIRELYGFPRAIDFSDITENVVIQERLKKLYSSVDKVEALVGGLAEDHYNNSNFGKLFQKSMQDQWTLLRDADRFWFESPDAGFSRQEINEIRNTTWRDVILRNSPPDTKLPVNLWFVQPRSDLNSVNSSQINTDLDADGYSKESSFQISQIYNIKWKVQDTFLYLKMSIQSENAWFGIGFNSKDDGMLDADFLIVHNVDNNIEVGAYRSNGYQTPLIGEVQFVEMLSGNITSGSISVEVRRPLNAPERLPIINDTTSVIFAWNPNSNALSYHGGNRGKAKINFFQSGVSTSSKNDRLALLLHGIWMFTTWSVLFPISIIIVRYMKHNVHHLLQHKNLQIIGGVGVFTFGTAAVAVTQEQTRTPHKFVGILIYSGIFLQLGLGLLSLWARSALVSSNHGIFKSIKFAHFFLGAALMLGAAFNVYLGIQAYGQSELWEYVYIGWVGILCIVIIGLECWYMYKNRKKCFAVEGDDMNKIIGFIGKSNLPDITWDDVYQRVLQGAKLVVVEGFVFDIRKWIGVHPGGAKVLKHVIGTDITDDFFGDKQHGGFSEGPPLSKGGIVNYFESLNRKYVKSSPGHQHSTFATVTLADMVIGTIKKVKVDKMDKFKRYDIYDIVPVTKNNNVLKFILNDPEGIFRNFLPGDYLEILSHTQGQTVVRPYTILKEKEQDRFSIITKIYKNGVMTQHLKRLSKGFAVKIRGPLSINERIGVDRRTKSLSMISILSSPVMADKVLLNPNSGDGCWDILFMICRGTGITPMLQLIEYHINKLNDKRNNTQMFLLCSNQTESDIILNPDVRLKQREVEDLEELKNRCNGKLNITHIITEKFGDLNHDIIFNWLSKNYTPNNKSISIPSSITRGQISYSSSSNILKDEPPRQEERQSIYEPTKYIEVLRYDPVALKVFVCGPPLMISTVNDAFSQMKFPEEKVVIIN</sequence>
<evidence type="ECO:0000256" key="14">
    <source>
        <dbReference type="SAM" id="SignalP"/>
    </source>
</evidence>
<dbReference type="Gene3D" id="3.40.50.80">
    <property type="entry name" value="Nucleotide-binding domain of ferredoxin-NADP reductase (FNR) module"/>
    <property type="match status" value="1"/>
</dbReference>
<dbReference type="PROSITE" id="PS50255">
    <property type="entry name" value="CYTOCHROME_B5_2"/>
    <property type="match status" value="1"/>
</dbReference>
<dbReference type="Pfam" id="PF03098">
    <property type="entry name" value="An_peroxidase"/>
    <property type="match status" value="1"/>
</dbReference>
<feature type="domain" description="Cytochrome b561" evidence="17">
    <location>
        <begin position="707"/>
        <end position="904"/>
    </location>
</feature>
<dbReference type="GO" id="GO:0006979">
    <property type="term" value="P:response to oxidative stress"/>
    <property type="evidence" value="ECO:0007669"/>
    <property type="project" value="InterPro"/>
</dbReference>
<dbReference type="CDD" id="cd09631">
    <property type="entry name" value="DOMON_DOH"/>
    <property type="match status" value="1"/>
</dbReference>
<dbReference type="PROSITE" id="PS51384">
    <property type="entry name" value="FAD_FR"/>
    <property type="match status" value="1"/>
</dbReference>
<dbReference type="GO" id="GO:0005576">
    <property type="term" value="C:extracellular region"/>
    <property type="evidence" value="ECO:0007669"/>
    <property type="project" value="UniProtKB-SubCell"/>
</dbReference>
<dbReference type="PANTHER" id="PTHR11475">
    <property type="entry name" value="OXIDASE/PEROXIDASE"/>
    <property type="match status" value="1"/>
</dbReference>
<accession>A0A2Z6RST9</accession>
<evidence type="ECO:0000256" key="2">
    <source>
        <dbReference type="ARBA" id="ARBA00004370"/>
    </source>
</evidence>
<dbReference type="InterPro" id="IPR005018">
    <property type="entry name" value="DOMON_domain"/>
</dbReference>
<feature type="domain" description="DOMON" evidence="16">
    <location>
        <begin position="592"/>
        <end position="705"/>
    </location>
</feature>
<name>A0A2Z6RST9_9GLOM</name>
<keyword evidence="8 13" id="KW-1133">Transmembrane helix</keyword>
<evidence type="ECO:0000256" key="7">
    <source>
        <dbReference type="ARBA" id="ARBA00022982"/>
    </source>
</evidence>
<keyword evidence="14" id="KW-0732">Signal</keyword>
<dbReference type="EMBL" id="BEXD01004046">
    <property type="protein sequence ID" value="GBC06036.1"/>
    <property type="molecule type" value="Genomic_DNA"/>
</dbReference>
<comment type="caution">
    <text evidence="19">The sequence shown here is derived from an EMBL/GenBank/DDBJ whole genome shotgun (WGS) entry which is preliminary data.</text>
</comment>
<dbReference type="Pfam" id="PF00173">
    <property type="entry name" value="Cyt-b5"/>
    <property type="match status" value="1"/>
</dbReference>
<dbReference type="SMART" id="SM01117">
    <property type="entry name" value="Cyt-b5"/>
    <property type="match status" value="1"/>
</dbReference>
<evidence type="ECO:0000259" key="18">
    <source>
        <dbReference type="PROSITE" id="PS51384"/>
    </source>
</evidence>
<comment type="cofactor">
    <cofactor evidence="1">
        <name>FAD</name>
        <dbReference type="ChEBI" id="CHEBI:57692"/>
    </cofactor>
</comment>
<dbReference type="InterPro" id="IPR017938">
    <property type="entry name" value="Riboflavin_synthase-like_b-brl"/>
</dbReference>
<dbReference type="STRING" id="94130.A0A2Z6RST9"/>
<dbReference type="Pfam" id="PF03351">
    <property type="entry name" value="DOMON"/>
    <property type="match status" value="1"/>
</dbReference>
<dbReference type="Pfam" id="PF00175">
    <property type="entry name" value="NAD_binding_1"/>
    <property type="match status" value="1"/>
</dbReference>
<evidence type="ECO:0000256" key="4">
    <source>
        <dbReference type="ARBA" id="ARBA00022448"/>
    </source>
</evidence>
<dbReference type="PROSITE" id="PS50292">
    <property type="entry name" value="PEROXIDASE_3"/>
    <property type="match status" value="1"/>
</dbReference>
<evidence type="ECO:0000313" key="21">
    <source>
        <dbReference type="Proteomes" id="UP000247702"/>
    </source>
</evidence>
<evidence type="ECO:0000256" key="11">
    <source>
        <dbReference type="ARBA" id="ARBA00023180"/>
    </source>
</evidence>
<evidence type="ECO:0000259" key="17">
    <source>
        <dbReference type="PROSITE" id="PS50939"/>
    </source>
</evidence>